<dbReference type="AlphaFoldDB" id="A0A4S3JF38"/>
<proteinExistence type="predicted"/>
<dbReference type="Proteomes" id="UP000308092">
    <property type="component" value="Unassembled WGS sequence"/>
</dbReference>
<gene>
    <name evidence="1" type="ORF">EYZ11_006557</name>
</gene>
<sequence length="83" mass="8836">MTVSSWLSIVKNPNISISGAGFTEVNAISSISPVLFPPAMNVPLFLYPLDEKPGMVEFRGILIVAGASAGWAEFEILSSQINP</sequence>
<comment type="caution">
    <text evidence="1">The sequence shown here is derived from an EMBL/GenBank/DDBJ whole genome shotgun (WGS) entry which is preliminary data.</text>
</comment>
<evidence type="ECO:0000313" key="2">
    <source>
        <dbReference type="Proteomes" id="UP000308092"/>
    </source>
</evidence>
<dbReference type="EMBL" id="SOSA01000234">
    <property type="protein sequence ID" value="THC93946.1"/>
    <property type="molecule type" value="Genomic_DNA"/>
</dbReference>
<dbReference type="VEuPathDB" id="FungiDB:EYZ11_006557"/>
<accession>A0A4S3JF38</accession>
<protein>
    <submittedName>
        <fullName evidence="1">Uncharacterized protein</fullName>
    </submittedName>
</protein>
<keyword evidence="2" id="KW-1185">Reference proteome</keyword>
<evidence type="ECO:0000313" key="1">
    <source>
        <dbReference type="EMBL" id="THC93946.1"/>
    </source>
</evidence>
<name>A0A4S3JF38_9EURO</name>
<organism evidence="1 2">
    <name type="scientific">Aspergillus tanneri</name>
    <dbReference type="NCBI Taxonomy" id="1220188"/>
    <lineage>
        <taxon>Eukaryota</taxon>
        <taxon>Fungi</taxon>
        <taxon>Dikarya</taxon>
        <taxon>Ascomycota</taxon>
        <taxon>Pezizomycotina</taxon>
        <taxon>Eurotiomycetes</taxon>
        <taxon>Eurotiomycetidae</taxon>
        <taxon>Eurotiales</taxon>
        <taxon>Aspergillaceae</taxon>
        <taxon>Aspergillus</taxon>
        <taxon>Aspergillus subgen. Circumdati</taxon>
    </lineage>
</organism>
<reference evidence="1 2" key="1">
    <citation type="submission" date="2019-03" db="EMBL/GenBank/DDBJ databases">
        <title>The genome sequence of a newly discovered highly antifungal drug resistant Aspergillus species, Aspergillus tanneri NIH 1004.</title>
        <authorList>
            <person name="Mounaud S."/>
            <person name="Singh I."/>
            <person name="Joardar V."/>
            <person name="Pakala S."/>
            <person name="Pakala S."/>
            <person name="Venepally P."/>
            <person name="Hoover J."/>
            <person name="Nierman W."/>
            <person name="Chung J."/>
            <person name="Losada L."/>
        </authorList>
    </citation>
    <scope>NUCLEOTIDE SEQUENCE [LARGE SCALE GENOMIC DNA]</scope>
    <source>
        <strain evidence="1 2">NIH1004</strain>
    </source>
</reference>